<proteinExistence type="predicted"/>
<gene>
    <name evidence="1" type="ORF">BB413_00175</name>
</gene>
<protein>
    <submittedName>
        <fullName evidence="1">Uncharacterized protein</fullName>
    </submittedName>
</protein>
<evidence type="ECO:0000313" key="1">
    <source>
        <dbReference type="EMBL" id="PDX18756.1"/>
    </source>
</evidence>
<organism evidence="1 2">
    <name type="scientific">Helicobacter pylori</name>
    <name type="common">Campylobacter pylori</name>
    <dbReference type="NCBI Taxonomy" id="210"/>
    <lineage>
        <taxon>Bacteria</taxon>
        <taxon>Pseudomonadati</taxon>
        <taxon>Campylobacterota</taxon>
        <taxon>Epsilonproteobacteria</taxon>
        <taxon>Campylobacterales</taxon>
        <taxon>Helicobacteraceae</taxon>
        <taxon>Helicobacter</taxon>
    </lineage>
</organism>
<comment type="caution">
    <text evidence="1">The sequence shown here is derived from an EMBL/GenBank/DDBJ whole genome shotgun (WGS) entry which is preliminary data.</text>
</comment>
<name>A0A2A6VW93_HELPX</name>
<accession>A0A2A6VW93</accession>
<sequence length="59" mass="6705">MDTSPQNIPTDTNEKLCSLKSAWIFPTPKKLNPLLKIKFDCAFVLYSAELIKGYKESIN</sequence>
<dbReference type="AlphaFoldDB" id="A0A2A6VW93"/>
<evidence type="ECO:0000313" key="2">
    <source>
        <dbReference type="Proteomes" id="UP000220275"/>
    </source>
</evidence>
<reference evidence="1 2" key="1">
    <citation type="journal article" date="2017" name="Gut Pathog.">
        <title>Phylogenomics of Colombian Helicobacter pylori isolates.</title>
        <authorList>
            <person name="Gutierrez-Escobar A.J."/>
            <person name="Trujillo E."/>
            <person name="Acevedo O."/>
            <person name="Bravo M.M."/>
        </authorList>
    </citation>
    <scope>NUCLEOTIDE SEQUENCE [LARGE SCALE GENOMIC DNA]</scope>
    <source>
        <strain evidence="1 2">22346</strain>
    </source>
</reference>
<dbReference type="EMBL" id="MBIS01000001">
    <property type="protein sequence ID" value="PDX18756.1"/>
    <property type="molecule type" value="Genomic_DNA"/>
</dbReference>
<dbReference type="Proteomes" id="UP000220275">
    <property type="component" value="Unassembled WGS sequence"/>
</dbReference>